<organism evidence="1 2">
    <name type="scientific">Mycena rosella</name>
    <name type="common">Pink bonnet</name>
    <name type="synonym">Agaricus rosellus</name>
    <dbReference type="NCBI Taxonomy" id="1033263"/>
    <lineage>
        <taxon>Eukaryota</taxon>
        <taxon>Fungi</taxon>
        <taxon>Dikarya</taxon>
        <taxon>Basidiomycota</taxon>
        <taxon>Agaricomycotina</taxon>
        <taxon>Agaricomycetes</taxon>
        <taxon>Agaricomycetidae</taxon>
        <taxon>Agaricales</taxon>
        <taxon>Marasmiineae</taxon>
        <taxon>Mycenaceae</taxon>
        <taxon>Mycena</taxon>
    </lineage>
</organism>
<feature type="non-terminal residue" evidence="1">
    <location>
        <position position="134"/>
    </location>
</feature>
<keyword evidence="2" id="KW-1185">Reference proteome</keyword>
<gene>
    <name evidence="1" type="ORF">B0H17DRAFT_946181</name>
</gene>
<proteinExistence type="predicted"/>
<protein>
    <recommendedName>
        <fullName evidence="3">F-box domain-containing protein</fullName>
    </recommendedName>
</protein>
<evidence type="ECO:0000313" key="2">
    <source>
        <dbReference type="Proteomes" id="UP001221757"/>
    </source>
</evidence>
<evidence type="ECO:0000313" key="1">
    <source>
        <dbReference type="EMBL" id="KAJ7675222.1"/>
    </source>
</evidence>
<dbReference type="Proteomes" id="UP001221757">
    <property type="component" value="Unassembled WGS sequence"/>
</dbReference>
<comment type="caution">
    <text evidence="1">The sequence shown here is derived from an EMBL/GenBank/DDBJ whole genome shotgun (WGS) entry which is preliminary data.</text>
</comment>
<dbReference type="EMBL" id="JARKIE010000151">
    <property type="protein sequence ID" value="KAJ7675222.1"/>
    <property type="molecule type" value="Genomic_DNA"/>
</dbReference>
<name>A0AAD7G7S1_MYCRO</name>
<dbReference type="AlphaFoldDB" id="A0AAD7G7S1"/>
<evidence type="ECO:0008006" key="3">
    <source>
        <dbReference type="Google" id="ProtNLM"/>
    </source>
</evidence>
<reference evidence="1" key="1">
    <citation type="submission" date="2023-03" db="EMBL/GenBank/DDBJ databases">
        <title>Massive genome expansion in bonnet fungi (Mycena s.s.) driven by repeated elements and novel gene families across ecological guilds.</title>
        <authorList>
            <consortium name="Lawrence Berkeley National Laboratory"/>
            <person name="Harder C.B."/>
            <person name="Miyauchi S."/>
            <person name="Viragh M."/>
            <person name="Kuo A."/>
            <person name="Thoen E."/>
            <person name="Andreopoulos B."/>
            <person name="Lu D."/>
            <person name="Skrede I."/>
            <person name="Drula E."/>
            <person name="Henrissat B."/>
            <person name="Morin E."/>
            <person name="Kohler A."/>
            <person name="Barry K."/>
            <person name="LaButti K."/>
            <person name="Morin E."/>
            <person name="Salamov A."/>
            <person name="Lipzen A."/>
            <person name="Mereny Z."/>
            <person name="Hegedus B."/>
            <person name="Baldrian P."/>
            <person name="Stursova M."/>
            <person name="Weitz H."/>
            <person name="Taylor A."/>
            <person name="Grigoriev I.V."/>
            <person name="Nagy L.G."/>
            <person name="Martin F."/>
            <person name="Kauserud H."/>
        </authorList>
    </citation>
    <scope>NUCLEOTIDE SEQUENCE</scope>
    <source>
        <strain evidence="1">CBHHK067</strain>
    </source>
</reference>
<accession>A0AAD7G7S1</accession>
<sequence length="134" mass="14934">MQSSPFNNILHTNAVPSDLDCKRISDFVAGSRRESAELSDEISRMQKLIDELAEKRDALDGFIAAHMAMISPARRLPGDIVRDIFVACLPSHRNPIIASDESPLLLCQICSAWRRLALSTPRLWTSVHVVVPNE</sequence>